<dbReference type="GO" id="GO:0032259">
    <property type="term" value="P:methylation"/>
    <property type="evidence" value="ECO:0007669"/>
    <property type="project" value="UniProtKB-KW"/>
</dbReference>
<dbReference type="InterPro" id="IPR029063">
    <property type="entry name" value="SAM-dependent_MTases_sf"/>
</dbReference>
<dbReference type="InterPro" id="IPR050508">
    <property type="entry name" value="Methyltransf_Superfamily"/>
</dbReference>
<dbReference type="SUPFAM" id="SSF53335">
    <property type="entry name" value="S-adenosyl-L-methionine-dependent methyltransferases"/>
    <property type="match status" value="1"/>
</dbReference>
<feature type="domain" description="Methyltransferase type 11" evidence="1">
    <location>
        <begin position="38"/>
        <end position="130"/>
    </location>
</feature>
<keyword evidence="2" id="KW-0489">Methyltransferase</keyword>
<sequence length="252" mass="26898">MTFEVAAGAYNRFMGRYSEPLAEQFADWAGVAAPGRALDVGCGPGALTRVLVDRLGVDGVSALDPSQHFLAALRQSFPTLDVQTGTAEQLPYPDDLFDHTLAQLVVHFLTDAVGGLHEMARVTRPGGTVAACVWDLGGGNGPLTTFWQAARDLDPDVVDESRLPGVNEGELARLCDEAGLNRIEGTTLTVSVEHSSFDDWWEPYTLGVGPAGAHVQALDDAGRVALRERCRELLPDAPFAVTASAWTVRAQA</sequence>
<protein>
    <submittedName>
        <fullName evidence="2">Class I SAM-dependent methyltransferase</fullName>
        <ecNumber evidence="2">2.1.1.-</ecNumber>
    </submittedName>
</protein>
<accession>A0ABW3N0S0</accession>
<evidence type="ECO:0000313" key="2">
    <source>
        <dbReference type="EMBL" id="MFD1056537.1"/>
    </source>
</evidence>
<dbReference type="EC" id="2.1.1.-" evidence="2"/>
<evidence type="ECO:0000259" key="1">
    <source>
        <dbReference type="Pfam" id="PF08241"/>
    </source>
</evidence>
<reference evidence="3" key="1">
    <citation type="journal article" date="2019" name="Int. J. Syst. Evol. Microbiol.">
        <title>The Global Catalogue of Microorganisms (GCM) 10K type strain sequencing project: providing services to taxonomists for standard genome sequencing and annotation.</title>
        <authorList>
            <consortium name="The Broad Institute Genomics Platform"/>
            <consortium name="The Broad Institute Genome Sequencing Center for Infectious Disease"/>
            <person name="Wu L."/>
            <person name="Ma J."/>
        </authorList>
    </citation>
    <scope>NUCLEOTIDE SEQUENCE [LARGE SCALE GENOMIC DNA]</scope>
    <source>
        <strain evidence="3">CCUG 57508</strain>
    </source>
</reference>
<keyword evidence="3" id="KW-1185">Reference proteome</keyword>
<comment type="caution">
    <text evidence="2">The sequence shown here is derived from an EMBL/GenBank/DDBJ whole genome shotgun (WGS) entry which is preliminary data.</text>
</comment>
<name>A0ABW3N0S0_9MICO</name>
<dbReference type="RefSeq" id="WP_386054643.1">
    <property type="nucleotide sequence ID" value="NZ_JBHTKH010000020.1"/>
</dbReference>
<dbReference type="Pfam" id="PF08241">
    <property type="entry name" value="Methyltransf_11"/>
    <property type="match status" value="1"/>
</dbReference>
<evidence type="ECO:0000313" key="3">
    <source>
        <dbReference type="Proteomes" id="UP001597046"/>
    </source>
</evidence>
<dbReference type="PANTHER" id="PTHR42912">
    <property type="entry name" value="METHYLTRANSFERASE"/>
    <property type="match status" value="1"/>
</dbReference>
<gene>
    <name evidence="2" type="ORF">ACFQ2V_19690</name>
</gene>
<proteinExistence type="predicted"/>
<dbReference type="PANTHER" id="PTHR42912:SF93">
    <property type="entry name" value="N6-ADENOSINE-METHYLTRANSFERASE TMT1A"/>
    <property type="match status" value="1"/>
</dbReference>
<dbReference type="CDD" id="cd02440">
    <property type="entry name" value="AdoMet_MTases"/>
    <property type="match status" value="1"/>
</dbReference>
<keyword evidence="2" id="KW-0808">Transferase</keyword>
<dbReference type="GO" id="GO:0008168">
    <property type="term" value="F:methyltransferase activity"/>
    <property type="evidence" value="ECO:0007669"/>
    <property type="project" value="UniProtKB-KW"/>
</dbReference>
<dbReference type="InterPro" id="IPR013216">
    <property type="entry name" value="Methyltransf_11"/>
</dbReference>
<dbReference type="Proteomes" id="UP001597046">
    <property type="component" value="Unassembled WGS sequence"/>
</dbReference>
<organism evidence="2 3">
    <name type="scientific">Terrabacter terrigena</name>
    <dbReference type="NCBI Taxonomy" id="574718"/>
    <lineage>
        <taxon>Bacteria</taxon>
        <taxon>Bacillati</taxon>
        <taxon>Actinomycetota</taxon>
        <taxon>Actinomycetes</taxon>
        <taxon>Micrococcales</taxon>
        <taxon>Intrasporangiaceae</taxon>
        <taxon>Terrabacter</taxon>
    </lineage>
</organism>
<dbReference type="Gene3D" id="3.40.50.150">
    <property type="entry name" value="Vaccinia Virus protein VP39"/>
    <property type="match status" value="1"/>
</dbReference>
<dbReference type="EMBL" id="JBHTKH010000020">
    <property type="protein sequence ID" value="MFD1056537.1"/>
    <property type="molecule type" value="Genomic_DNA"/>
</dbReference>